<feature type="binding site" evidence="9 11">
    <location>
        <position position="59"/>
    </location>
    <ligand>
        <name>substrate</name>
    </ligand>
</feature>
<dbReference type="EC" id="4.1.1.23" evidence="9"/>
<comment type="catalytic activity">
    <reaction evidence="7 9">
        <text>orotidine 5'-phosphate + H(+) = UMP + CO2</text>
        <dbReference type="Rhea" id="RHEA:11596"/>
        <dbReference type="ChEBI" id="CHEBI:15378"/>
        <dbReference type="ChEBI" id="CHEBI:16526"/>
        <dbReference type="ChEBI" id="CHEBI:57538"/>
        <dbReference type="ChEBI" id="CHEBI:57865"/>
        <dbReference type="EC" id="4.1.1.23"/>
    </reaction>
</comment>
<dbReference type="UniPathway" id="UPA00070">
    <property type="reaction ID" value="UER00120"/>
</dbReference>
<dbReference type="InterPro" id="IPR014732">
    <property type="entry name" value="OMPdecase"/>
</dbReference>
<dbReference type="SMART" id="SM00934">
    <property type="entry name" value="OMPdecase"/>
    <property type="match status" value="1"/>
</dbReference>
<dbReference type="HAMAP" id="MF_01200_B">
    <property type="entry name" value="OMPdecase_type1_B"/>
    <property type="match status" value="1"/>
</dbReference>
<comment type="function">
    <text evidence="1 9">Catalyzes the decarboxylation of orotidine 5'-monophosphate (OMP) to uridine 5'-monophosphate (UMP).</text>
</comment>
<dbReference type="GO" id="GO:0006207">
    <property type="term" value="P:'de novo' pyrimidine nucleobase biosynthetic process"/>
    <property type="evidence" value="ECO:0007669"/>
    <property type="project" value="InterPro"/>
</dbReference>
<dbReference type="NCBIfam" id="TIGR01740">
    <property type="entry name" value="pyrF"/>
    <property type="match status" value="1"/>
</dbReference>
<evidence type="ECO:0000313" key="14">
    <source>
        <dbReference type="EMBL" id="GCL49068.1"/>
    </source>
</evidence>
<dbReference type="SUPFAM" id="SSF51366">
    <property type="entry name" value="Ribulose-phoshate binding barrel"/>
    <property type="match status" value="1"/>
</dbReference>
<evidence type="ECO:0000256" key="1">
    <source>
        <dbReference type="ARBA" id="ARBA00002356"/>
    </source>
</evidence>
<evidence type="ECO:0000256" key="10">
    <source>
        <dbReference type="PIRSR" id="PIRSR614732-1"/>
    </source>
</evidence>
<feature type="binding site" evidence="9 11">
    <location>
        <position position="228"/>
    </location>
    <ligand>
        <name>substrate</name>
    </ligand>
</feature>
<keyword evidence="4 9" id="KW-0210">Decarboxylase</keyword>
<dbReference type="CDD" id="cd04725">
    <property type="entry name" value="OMP_decarboxylase_like"/>
    <property type="match status" value="1"/>
</dbReference>
<feature type="region of interest" description="Disordered" evidence="12">
    <location>
        <begin position="27"/>
        <end position="46"/>
    </location>
</feature>
<comment type="caution">
    <text evidence="14">The sequence shown here is derived from an EMBL/GenBank/DDBJ whole genome shotgun (WGS) entry which is preliminary data.</text>
</comment>
<dbReference type="PANTHER" id="PTHR32119:SF2">
    <property type="entry name" value="OROTIDINE 5'-PHOSPHATE DECARBOXYLASE"/>
    <property type="match status" value="1"/>
</dbReference>
<evidence type="ECO:0000256" key="6">
    <source>
        <dbReference type="ARBA" id="ARBA00023239"/>
    </source>
</evidence>
<evidence type="ECO:0000256" key="2">
    <source>
        <dbReference type="ARBA" id="ARBA00004861"/>
    </source>
</evidence>
<reference evidence="14 15" key="1">
    <citation type="submission" date="2019-02" db="EMBL/GenBank/DDBJ databases">
        <title>Draft genome sequence of Arthrospira platensis NIES-3804.</title>
        <authorList>
            <person name="Yamaguchi H."/>
            <person name="Suzuki S."/>
            <person name="Kawachi M."/>
        </authorList>
    </citation>
    <scope>NUCLEOTIDE SEQUENCE [LARGE SCALE GENOMIC DNA]</scope>
    <source>
        <strain evidence="14 15">NIES-3804</strain>
    </source>
</reference>
<dbReference type="FunFam" id="3.20.20.70:FF:000015">
    <property type="entry name" value="Orotidine 5'-phosphate decarboxylase"/>
    <property type="match status" value="1"/>
</dbReference>
<feature type="domain" description="Orotidine 5'-phosphate decarboxylase" evidence="13">
    <location>
        <begin position="53"/>
        <end position="273"/>
    </location>
</feature>
<dbReference type="InterPro" id="IPR013785">
    <property type="entry name" value="Aldolase_TIM"/>
</dbReference>
<gene>
    <name evidence="9 14" type="primary">pyrF</name>
    <name evidence="14" type="ORF">NIES3804_06190</name>
</gene>
<dbReference type="NCBIfam" id="NF001273">
    <property type="entry name" value="PRK00230.1"/>
    <property type="match status" value="1"/>
</dbReference>
<feature type="binding site" evidence="9 11">
    <location>
        <position position="258"/>
    </location>
    <ligand>
        <name>substrate</name>
    </ligand>
</feature>
<feature type="binding site" evidence="9 11">
    <location>
        <position position="80"/>
    </location>
    <ligand>
        <name>substrate</name>
    </ligand>
</feature>
<feature type="binding site" evidence="9 11">
    <location>
        <position position="237"/>
    </location>
    <ligand>
        <name>substrate</name>
    </ligand>
</feature>
<feature type="active site" description="For OMPdecase activity" evidence="10">
    <location>
        <position position="109"/>
    </location>
</feature>
<evidence type="ECO:0000256" key="9">
    <source>
        <dbReference type="HAMAP-Rule" id="MF_01200"/>
    </source>
</evidence>
<comment type="pathway">
    <text evidence="2 9">Pyrimidine metabolism; UMP biosynthesis via de novo pathway; UMP from orotate: step 2/2.</text>
</comment>
<dbReference type="Pfam" id="PF00215">
    <property type="entry name" value="OMPdecase"/>
    <property type="match status" value="1"/>
</dbReference>
<feature type="binding site" evidence="9">
    <location>
        <begin position="107"/>
        <end position="116"/>
    </location>
    <ligand>
        <name>substrate</name>
    </ligand>
</feature>
<evidence type="ECO:0000256" key="11">
    <source>
        <dbReference type="PIRSR" id="PIRSR614732-2"/>
    </source>
</evidence>
<dbReference type="AlphaFoldDB" id="A0A6H9G0P9"/>
<evidence type="ECO:0000256" key="8">
    <source>
        <dbReference type="ARBA" id="ARBA00061012"/>
    </source>
</evidence>
<keyword evidence="6 9" id="KW-0456">Lyase</keyword>
<feature type="binding site" evidence="9 11">
    <location>
        <position position="257"/>
    </location>
    <ligand>
        <name>substrate</name>
    </ligand>
</feature>
<protein>
    <recommendedName>
        <fullName evidence="9">Orotidine 5'-phosphate decarboxylase</fullName>
        <ecNumber evidence="9">4.1.1.23</ecNumber>
    </recommendedName>
    <alternativeName>
        <fullName evidence="9">OMP decarboxylase</fullName>
        <shortName evidence="9">OMPDCase</shortName>
        <shortName evidence="9">OMPdecase</shortName>
    </alternativeName>
</protein>
<accession>A0A6H9G0P9</accession>
<evidence type="ECO:0000256" key="3">
    <source>
        <dbReference type="ARBA" id="ARBA00011738"/>
    </source>
</evidence>
<evidence type="ECO:0000256" key="12">
    <source>
        <dbReference type="SAM" id="MobiDB-lite"/>
    </source>
</evidence>
<dbReference type="PANTHER" id="PTHR32119">
    <property type="entry name" value="OROTIDINE 5'-PHOSPHATE DECARBOXYLASE"/>
    <property type="match status" value="1"/>
</dbReference>
<evidence type="ECO:0000256" key="7">
    <source>
        <dbReference type="ARBA" id="ARBA00049157"/>
    </source>
</evidence>
<feature type="active site" description="For OMPdecase activity" evidence="10">
    <location>
        <position position="112"/>
    </location>
</feature>
<comment type="similarity">
    <text evidence="8 9">Belongs to the OMP decarboxylase family. Type 1 subfamily.</text>
</comment>
<feature type="binding site" evidence="9 11">
    <location>
        <position position="166"/>
    </location>
    <ligand>
        <name>substrate</name>
    </ligand>
</feature>
<evidence type="ECO:0000256" key="4">
    <source>
        <dbReference type="ARBA" id="ARBA00022793"/>
    </source>
</evidence>
<dbReference type="GO" id="GO:0044205">
    <property type="term" value="P:'de novo' UMP biosynthetic process"/>
    <property type="evidence" value="ECO:0007669"/>
    <property type="project" value="UniProtKB-UniRule"/>
</dbReference>
<name>A0A6H9G0P9_MICAE</name>
<dbReference type="InterPro" id="IPR047596">
    <property type="entry name" value="OMPdecase_bac"/>
</dbReference>
<evidence type="ECO:0000256" key="5">
    <source>
        <dbReference type="ARBA" id="ARBA00022975"/>
    </source>
</evidence>
<evidence type="ECO:0000259" key="13">
    <source>
        <dbReference type="SMART" id="SM00934"/>
    </source>
</evidence>
<evidence type="ECO:0000313" key="15">
    <source>
        <dbReference type="Proteomes" id="UP000435041"/>
    </source>
</evidence>
<organism evidence="14 15">
    <name type="scientific">Microcystis aeruginosa NIES-3804</name>
    <dbReference type="NCBI Taxonomy" id="2517783"/>
    <lineage>
        <taxon>Bacteria</taxon>
        <taxon>Bacillati</taxon>
        <taxon>Cyanobacteriota</taxon>
        <taxon>Cyanophyceae</taxon>
        <taxon>Oscillatoriophycideae</taxon>
        <taxon>Chroococcales</taxon>
        <taxon>Microcystaceae</taxon>
        <taxon>Microcystis</taxon>
    </lineage>
</organism>
<feature type="active site" description="For OMPdecase activity" evidence="10">
    <location>
        <position position="107"/>
    </location>
</feature>
<dbReference type="GO" id="GO:0005829">
    <property type="term" value="C:cytosol"/>
    <property type="evidence" value="ECO:0007669"/>
    <property type="project" value="TreeGrafter"/>
</dbReference>
<dbReference type="Gene3D" id="3.20.20.70">
    <property type="entry name" value="Aldolase class I"/>
    <property type="match status" value="1"/>
</dbReference>
<sequence length="280" mass="30280">MAFIADRLPLLPIGFFSDLSCTALKLRPHSPTPPRPHHPTSPLYPPNMTKSDRIIVPLDVPDLESAIALLDLLPEVNFWKVGLELFVSSGAEILAILQERQKNSFLDLKFHDIPNTVAGACRSASRYQVDLLTLHATAGRQALTAAKAAISDLLSPPKLLAITVLTSLNARELALDLKIPLELSEYALNLALLAKESGIDGAVCSPQEVAQLRRVCGEDFLLVCPGVRPSWSSKGDQSRVMTPAQALKAGADYLVIGRPITGAEEPKVAWAKICQELADI</sequence>
<dbReference type="EMBL" id="BJCI01000007">
    <property type="protein sequence ID" value="GCL49068.1"/>
    <property type="molecule type" value="Genomic_DNA"/>
</dbReference>
<proteinExistence type="inferred from homology"/>
<dbReference type="Proteomes" id="UP000435041">
    <property type="component" value="Unassembled WGS sequence"/>
</dbReference>
<feature type="active site" description="Proton donor" evidence="9">
    <location>
        <position position="109"/>
    </location>
</feature>
<keyword evidence="5 9" id="KW-0665">Pyrimidine biosynthesis</keyword>
<dbReference type="InterPro" id="IPR001754">
    <property type="entry name" value="OMPdeCOase_dom"/>
</dbReference>
<dbReference type="GO" id="GO:0004590">
    <property type="term" value="F:orotidine-5'-phosphate decarboxylase activity"/>
    <property type="evidence" value="ECO:0007669"/>
    <property type="project" value="UniProtKB-UniRule"/>
</dbReference>
<dbReference type="InterPro" id="IPR011060">
    <property type="entry name" value="RibuloseP-bd_barrel"/>
</dbReference>
<comment type="subunit">
    <text evidence="3 9">Homodimer.</text>
</comment>